<name>A0A2P2QHU1_RHIMU</name>
<dbReference type="AlphaFoldDB" id="A0A2P2QHU1"/>
<accession>A0A2P2QHU1</accession>
<evidence type="ECO:0000313" key="1">
    <source>
        <dbReference type="EMBL" id="MBX66465.1"/>
    </source>
</evidence>
<organism evidence="1">
    <name type="scientific">Rhizophora mucronata</name>
    <name type="common">Asiatic mangrove</name>
    <dbReference type="NCBI Taxonomy" id="61149"/>
    <lineage>
        <taxon>Eukaryota</taxon>
        <taxon>Viridiplantae</taxon>
        <taxon>Streptophyta</taxon>
        <taxon>Embryophyta</taxon>
        <taxon>Tracheophyta</taxon>
        <taxon>Spermatophyta</taxon>
        <taxon>Magnoliopsida</taxon>
        <taxon>eudicotyledons</taxon>
        <taxon>Gunneridae</taxon>
        <taxon>Pentapetalae</taxon>
        <taxon>rosids</taxon>
        <taxon>fabids</taxon>
        <taxon>Malpighiales</taxon>
        <taxon>Rhizophoraceae</taxon>
        <taxon>Rhizophora</taxon>
    </lineage>
</organism>
<sequence length="37" mass="4324">MIFFVGSITAVPCFHDRKSWKETDFLAGTDDFWALRD</sequence>
<proteinExistence type="predicted"/>
<protein>
    <submittedName>
        <fullName evidence="1">Uncharacterized protein LOC8281799 isoform X2</fullName>
    </submittedName>
</protein>
<dbReference type="EMBL" id="GGEC01085981">
    <property type="protein sequence ID" value="MBX66465.1"/>
    <property type="molecule type" value="Transcribed_RNA"/>
</dbReference>
<reference evidence="1" key="1">
    <citation type="submission" date="2018-02" db="EMBL/GenBank/DDBJ databases">
        <title>Rhizophora mucronata_Transcriptome.</title>
        <authorList>
            <person name="Meera S.P."/>
            <person name="Sreeshan A."/>
            <person name="Augustine A."/>
        </authorList>
    </citation>
    <scope>NUCLEOTIDE SEQUENCE</scope>
    <source>
        <tissue evidence="1">Leaf</tissue>
    </source>
</reference>